<protein>
    <submittedName>
        <fullName evidence="1">Uncharacterized protein</fullName>
    </submittedName>
</protein>
<proteinExistence type="predicted"/>
<gene>
    <name evidence="1" type="ORF">ACFFVF_10190</name>
</gene>
<organism evidence="1 2">
    <name type="scientific">Flavobacterium jumunjinense</name>
    <dbReference type="NCBI Taxonomy" id="998845"/>
    <lineage>
        <taxon>Bacteria</taxon>
        <taxon>Pseudomonadati</taxon>
        <taxon>Bacteroidota</taxon>
        <taxon>Flavobacteriia</taxon>
        <taxon>Flavobacteriales</taxon>
        <taxon>Flavobacteriaceae</taxon>
        <taxon>Flavobacterium</taxon>
    </lineage>
</organism>
<sequence length="269" mass="31357">MTGKLTVAIKGGLRKSAKEVLEHTDDLKKTAKNAEEAKQIDEVIEHLEDVAGETNELYRRIEELFDLSPFIRKFTKITSKQNDNVSKIVKEAEKNILKQASLIQDSSKQFEYAFVWHPKKFLNPKIFTSNSNEYVRLSEAFGTSGNLTKKQRYLLKGSVFTHNHPNFSRFSNEDIKVFLQFQLKELRAITSEGIVYSLKMKSNVNNFAKSEISLLYKNLEKAKSDFVTKKLLNARSFDKKNKIYFELQDFEEEFILKEIKNKIDYKIFK</sequence>
<reference evidence="1 2" key="1">
    <citation type="submission" date="2024-09" db="EMBL/GenBank/DDBJ databases">
        <authorList>
            <person name="Sun Q."/>
            <person name="Mori K."/>
        </authorList>
    </citation>
    <scope>NUCLEOTIDE SEQUENCE [LARGE SCALE GENOMIC DNA]</scope>
    <source>
        <strain evidence="1 2">CECT 7955</strain>
    </source>
</reference>
<accession>A0ABV5GPI2</accession>
<dbReference type="EMBL" id="JBHMEY010000023">
    <property type="protein sequence ID" value="MFB9096886.1"/>
    <property type="molecule type" value="Genomic_DNA"/>
</dbReference>
<name>A0ABV5GPI2_9FLAO</name>
<comment type="caution">
    <text evidence="1">The sequence shown here is derived from an EMBL/GenBank/DDBJ whole genome shotgun (WGS) entry which is preliminary data.</text>
</comment>
<dbReference type="RefSeq" id="WP_236457920.1">
    <property type="nucleotide sequence ID" value="NZ_CBCSGE010000050.1"/>
</dbReference>
<evidence type="ECO:0000313" key="1">
    <source>
        <dbReference type="EMBL" id="MFB9096886.1"/>
    </source>
</evidence>
<keyword evidence="2" id="KW-1185">Reference proteome</keyword>
<evidence type="ECO:0000313" key="2">
    <source>
        <dbReference type="Proteomes" id="UP001589607"/>
    </source>
</evidence>
<dbReference type="Proteomes" id="UP001589607">
    <property type="component" value="Unassembled WGS sequence"/>
</dbReference>